<dbReference type="InterPro" id="IPR036291">
    <property type="entry name" value="NAD(P)-bd_dom_sf"/>
</dbReference>
<comment type="similarity">
    <text evidence="1">Belongs to the short-chain dehydrogenases/reductases (SDR) family.</text>
</comment>
<dbReference type="PANTHER" id="PTHR42879">
    <property type="entry name" value="3-OXOACYL-(ACYL-CARRIER-PROTEIN) REDUCTASE"/>
    <property type="match status" value="1"/>
</dbReference>
<keyword evidence="2" id="KW-0560">Oxidoreductase</keyword>
<dbReference type="EC" id="1.1.1.-" evidence="2"/>
<evidence type="ECO:0000313" key="2">
    <source>
        <dbReference type="EMBL" id="MFC3173703.1"/>
    </source>
</evidence>
<evidence type="ECO:0000313" key="3">
    <source>
        <dbReference type="Proteomes" id="UP001595604"/>
    </source>
</evidence>
<dbReference type="PRINTS" id="PR00081">
    <property type="entry name" value="GDHRDH"/>
</dbReference>
<dbReference type="Gene3D" id="3.40.50.720">
    <property type="entry name" value="NAD(P)-binding Rossmann-like Domain"/>
    <property type="match status" value="1"/>
</dbReference>
<gene>
    <name evidence="2" type="ORF">ACFOD9_05505</name>
</gene>
<dbReference type="InterPro" id="IPR002347">
    <property type="entry name" value="SDR_fam"/>
</dbReference>
<dbReference type="Pfam" id="PF13561">
    <property type="entry name" value="adh_short_C2"/>
    <property type="match status" value="1"/>
</dbReference>
<sequence length="263" mass="27783">MAQSAAGGFSGRTALVTGGGRNIGRAIALAFADRGIDVGIVVRANREEAEAVAREVRERGARAAIALGDVGQAGDCERMVGEIAAALGPVDYLVNNAARRRRQAFLDIAPEDWDAVIGTNLSSIFYLSRLVLPGMAERGFGRIVNIGGPDGVRGLRLRAHNVACKAGLIGLTKAIALEFGIHGITANIVVPGNIATSRDEVDYPDFQALVDRLDDQRENSQIAIPRQGTCEEVADAVMHFASDKSAYLTSQTLYVAGGLWGLP</sequence>
<dbReference type="EMBL" id="JBHRTQ010000005">
    <property type="protein sequence ID" value="MFC3173703.1"/>
    <property type="molecule type" value="Genomic_DNA"/>
</dbReference>
<dbReference type="InterPro" id="IPR050259">
    <property type="entry name" value="SDR"/>
</dbReference>
<name>A0ABV7IM05_9SPHN</name>
<dbReference type="RefSeq" id="WP_379509088.1">
    <property type="nucleotide sequence ID" value="NZ_JBHRTQ010000005.1"/>
</dbReference>
<protein>
    <submittedName>
        <fullName evidence="2">SDR family NAD(P)-dependent oxidoreductase</fullName>
        <ecNumber evidence="2">1.1.1.-</ecNumber>
    </submittedName>
</protein>
<dbReference type="GO" id="GO:0016491">
    <property type="term" value="F:oxidoreductase activity"/>
    <property type="evidence" value="ECO:0007669"/>
    <property type="project" value="UniProtKB-KW"/>
</dbReference>
<evidence type="ECO:0000256" key="1">
    <source>
        <dbReference type="ARBA" id="ARBA00006484"/>
    </source>
</evidence>
<dbReference type="Proteomes" id="UP001595604">
    <property type="component" value="Unassembled WGS sequence"/>
</dbReference>
<organism evidence="2 3">
    <name type="scientific">Novosphingobium bradum</name>
    <dbReference type="NCBI Taxonomy" id="1737444"/>
    <lineage>
        <taxon>Bacteria</taxon>
        <taxon>Pseudomonadati</taxon>
        <taxon>Pseudomonadota</taxon>
        <taxon>Alphaproteobacteria</taxon>
        <taxon>Sphingomonadales</taxon>
        <taxon>Sphingomonadaceae</taxon>
        <taxon>Novosphingobium</taxon>
    </lineage>
</organism>
<dbReference type="PRINTS" id="PR00080">
    <property type="entry name" value="SDRFAMILY"/>
</dbReference>
<reference evidence="3" key="1">
    <citation type="journal article" date="2019" name="Int. J. Syst. Evol. Microbiol.">
        <title>The Global Catalogue of Microorganisms (GCM) 10K type strain sequencing project: providing services to taxonomists for standard genome sequencing and annotation.</title>
        <authorList>
            <consortium name="The Broad Institute Genomics Platform"/>
            <consortium name="The Broad Institute Genome Sequencing Center for Infectious Disease"/>
            <person name="Wu L."/>
            <person name="Ma J."/>
        </authorList>
    </citation>
    <scope>NUCLEOTIDE SEQUENCE [LARGE SCALE GENOMIC DNA]</scope>
    <source>
        <strain evidence="3">KCTC 42984</strain>
    </source>
</reference>
<dbReference type="PANTHER" id="PTHR42879:SF2">
    <property type="entry name" value="3-OXOACYL-[ACYL-CARRIER-PROTEIN] REDUCTASE FABG"/>
    <property type="match status" value="1"/>
</dbReference>
<accession>A0ABV7IM05</accession>
<proteinExistence type="inferred from homology"/>
<keyword evidence="3" id="KW-1185">Reference proteome</keyword>
<comment type="caution">
    <text evidence="2">The sequence shown here is derived from an EMBL/GenBank/DDBJ whole genome shotgun (WGS) entry which is preliminary data.</text>
</comment>
<dbReference type="SUPFAM" id="SSF51735">
    <property type="entry name" value="NAD(P)-binding Rossmann-fold domains"/>
    <property type="match status" value="1"/>
</dbReference>